<dbReference type="Gene3D" id="1.10.10.60">
    <property type="entry name" value="Homeodomain-like"/>
    <property type="match status" value="1"/>
</dbReference>
<dbReference type="PROSITE" id="PS50045">
    <property type="entry name" value="SIGMA54_INTERACT_4"/>
    <property type="match status" value="1"/>
</dbReference>
<dbReference type="Gene3D" id="3.40.50.300">
    <property type="entry name" value="P-loop containing nucleotide triphosphate hydrolases"/>
    <property type="match status" value="1"/>
</dbReference>
<evidence type="ECO:0000256" key="3">
    <source>
        <dbReference type="ARBA" id="ARBA00023015"/>
    </source>
</evidence>
<dbReference type="Gene3D" id="3.40.50.10660">
    <property type="entry name" value="PrpR receptor domain-like"/>
    <property type="match status" value="1"/>
</dbReference>
<dbReference type="Pfam" id="PF02954">
    <property type="entry name" value="HTH_8"/>
    <property type="match status" value="1"/>
</dbReference>
<dbReference type="SUPFAM" id="SSF159800">
    <property type="entry name" value="PrpR receptor domain-like"/>
    <property type="match status" value="1"/>
</dbReference>
<dbReference type="InterPro" id="IPR058031">
    <property type="entry name" value="AAA_lid_NorR"/>
</dbReference>
<keyword evidence="4" id="KW-0804">Transcription</keyword>
<dbReference type="GO" id="GO:0005524">
    <property type="term" value="F:ATP binding"/>
    <property type="evidence" value="ECO:0007669"/>
    <property type="project" value="UniProtKB-KW"/>
</dbReference>
<sequence>MSKKIRILGIAPYEGLKQLMEEYACQRKDLDFVSLLGSMEEGAALAKEYYSDFDIIISRANTADLIKKSVPIPVIDLGIGYYDILRCLKTAEATHTKFALLGHPSLTKAAQTLRSLLKAEFPVFSISDTATALHTLHTLSAQNYQTVICDTVAYEAARKAGLTPILLTSSAESLETAVNHALYLWEISQKSVVTLSMLKETLKTGFGDYLLLNENGTLLYSTLQGNFLQAIQTQLQKEVPSCLSKERRSFFITAANKLYAVSSRFVDTAPESYLIFCLTPSKLPVNHSKYGISILNREDTQNTLTTSICNTGSHAKKLRKDAKSMKKISPNLMLTGEYGTEENCLAYLYYIESKLHNHPLYKINCDLLNEKNWNFLINSFHSPFTDNDNTIYISNLQKLSAEKQKWLLSVILDTNAHVRNRFIFSCCKEYKKPAPAVALEYANALDCIVIPVAPLREQKTDLPSMCALYINTLNEAFGKQLIALDDDAICALTEYDYPGNHAQLKRILKQAVIKTNSLYLSNSVIQDILVQERQLFPARIDTASSSCIQLDCNLSLDEINRCVIQQVLKNCNGNQSVAARKLGISRTTLWRSLNRG</sequence>
<reference evidence="6" key="1">
    <citation type="submission" date="2019-11" db="EMBL/GenBank/DDBJ databases">
        <authorList>
            <person name="Feng L."/>
        </authorList>
    </citation>
    <scope>NUCLEOTIDE SEQUENCE</scope>
    <source>
        <strain evidence="6">BhanseniiLFYP23</strain>
    </source>
</reference>
<organism evidence="6">
    <name type="scientific">Blautia hansenii</name>
    <name type="common">Ruminococcus hansenii</name>
    <dbReference type="NCBI Taxonomy" id="1322"/>
    <lineage>
        <taxon>Bacteria</taxon>
        <taxon>Bacillati</taxon>
        <taxon>Bacillota</taxon>
        <taxon>Clostridia</taxon>
        <taxon>Lachnospirales</taxon>
        <taxon>Lachnospiraceae</taxon>
        <taxon>Blautia</taxon>
    </lineage>
</organism>
<dbReference type="Pfam" id="PF14532">
    <property type="entry name" value="Sigma54_activ_2"/>
    <property type="match status" value="1"/>
</dbReference>
<evidence type="ECO:0000256" key="2">
    <source>
        <dbReference type="ARBA" id="ARBA00022840"/>
    </source>
</evidence>
<name>A0A6N2SD35_BLAHA</name>
<dbReference type="InterPro" id="IPR002078">
    <property type="entry name" value="Sigma_54_int"/>
</dbReference>
<dbReference type="RefSeq" id="WP_156342101.1">
    <property type="nucleotide sequence ID" value="NZ_CACRSY010000008.1"/>
</dbReference>
<dbReference type="InterPro" id="IPR002197">
    <property type="entry name" value="HTH_Fis"/>
</dbReference>
<dbReference type="PANTHER" id="PTHR32071">
    <property type="entry name" value="TRANSCRIPTIONAL REGULATORY PROTEIN"/>
    <property type="match status" value="1"/>
</dbReference>
<dbReference type="EMBL" id="CACRSY010000008">
    <property type="protein sequence ID" value="VYS90874.1"/>
    <property type="molecule type" value="Genomic_DNA"/>
</dbReference>
<evidence type="ECO:0000256" key="4">
    <source>
        <dbReference type="ARBA" id="ARBA00023163"/>
    </source>
</evidence>
<dbReference type="PRINTS" id="PR01590">
    <property type="entry name" value="HTHFIS"/>
</dbReference>
<dbReference type="GO" id="GO:0006355">
    <property type="term" value="P:regulation of DNA-templated transcription"/>
    <property type="evidence" value="ECO:0007669"/>
    <property type="project" value="InterPro"/>
</dbReference>
<gene>
    <name evidence="6" type="primary">zraR</name>
    <name evidence="6" type="ORF">BHLFYP23_02033</name>
</gene>
<dbReference type="SUPFAM" id="SSF52540">
    <property type="entry name" value="P-loop containing nucleoside triphosphate hydrolases"/>
    <property type="match status" value="1"/>
</dbReference>
<protein>
    <submittedName>
        <fullName evidence="6">Transcriptional regulatory protein ZraR</fullName>
    </submittedName>
</protein>
<keyword evidence="1" id="KW-0547">Nucleotide-binding</keyword>
<dbReference type="Pfam" id="PF06506">
    <property type="entry name" value="PrpR_N"/>
    <property type="match status" value="1"/>
</dbReference>
<dbReference type="InterPro" id="IPR009057">
    <property type="entry name" value="Homeodomain-like_sf"/>
</dbReference>
<keyword evidence="3" id="KW-0805">Transcription regulation</keyword>
<proteinExistence type="predicted"/>
<dbReference type="GO" id="GO:0043565">
    <property type="term" value="F:sequence-specific DNA binding"/>
    <property type="evidence" value="ECO:0007669"/>
    <property type="project" value="InterPro"/>
</dbReference>
<evidence type="ECO:0000313" key="6">
    <source>
        <dbReference type="EMBL" id="VYS90874.1"/>
    </source>
</evidence>
<dbReference type="InterPro" id="IPR010524">
    <property type="entry name" value="Sig_transdc_resp-reg_PrpR_N"/>
</dbReference>
<feature type="domain" description="Sigma-54 factor interaction" evidence="5">
    <location>
        <begin position="308"/>
        <end position="513"/>
    </location>
</feature>
<dbReference type="Pfam" id="PF25601">
    <property type="entry name" value="AAA_lid_14"/>
    <property type="match status" value="1"/>
</dbReference>
<dbReference type="Gene3D" id="3.40.50.2300">
    <property type="match status" value="1"/>
</dbReference>
<dbReference type="SUPFAM" id="SSF46689">
    <property type="entry name" value="Homeodomain-like"/>
    <property type="match status" value="1"/>
</dbReference>
<dbReference type="AlphaFoldDB" id="A0A6N2SD35"/>
<keyword evidence="2" id="KW-0067">ATP-binding</keyword>
<evidence type="ECO:0000256" key="1">
    <source>
        <dbReference type="ARBA" id="ARBA00022741"/>
    </source>
</evidence>
<evidence type="ECO:0000259" key="5">
    <source>
        <dbReference type="PROSITE" id="PS50045"/>
    </source>
</evidence>
<dbReference type="GO" id="GO:0000156">
    <property type="term" value="F:phosphorelay response regulator activity"/>
    <property type="evidence" value="ECO:0007669"/>
    <property type="project" value="InterPro"/>
</dbReference>
<dbReference type="InterPro" id="IPR027417">
    <property type="entry name" value="P-loop_NTPase"/>
</dbReference>
<accession>A0A6N2SD35</accession>
<dbReference type="Gene3D" id="1.10.8.60">
    <property type="match status" value="1"/>
</dbReference>